<feature type="region of interest" description="Disordered" evidence="1">
    <location>
        <begin position="441"/>
        <end position="490"/>
    </location>
</feature>
<evidence type="ECO:0000313" key="3">
    <source>
        <dbReference type="Proteomes" id="UP000001351"/>
    </source>
</evidence>
<dbReference type="OrthoDB" id="2079373at2"/>
<gene>
    <name evidence="2" type="ordered locus">STAUR_3564</name>
</gene>
<dbReference type="HOGENOM" id="CLU_544929_0_0_7"/>
<protein>
    <submittedName>
        <fullName evidence="2">Conserved uncharacterized protein</fullName>
    </submittedName>
</protein>
<dbReference type="eggNOG" id="COG4771">
    <property type="taxonomic scope" value="Bacteria"/>
</dbReference>
<dbReference type="NCBIfam" id="NF045524">
    <property type="entry name" value="MXAN_6640_HExxH"/>
    <property type="match status" value="1"/>
</dbReference>
<evidence type="ECO:0000256" key="1">
    <source>
        <dbReference type="SAM" id="MobiDB-lite"/>
    </source>
</evidence>
<dbReference type="EMBL" id="CP002271">
    <property type="protein sequence ID" value="ADO71354.1"/>
    <property type="molecule type" value="Genomic_DNA"/>
</dbReference>
<sequence>MSALALMLLLGAGGSPVRPLHEVPESVSGQRVAGERPTDPSAPLPRFEPGESVESLVSPGGRFRLHFSRSGPNAVAAADSDGNGVPDSVETAARMYDRVAVFYEGLGYRLPPEDTALPGGNNGGDEKFDVYLVDFALRADGAYRMDGCLGEGTNCAGHILQENDFAGYSYRSYEEAVATLASHEFFHAVQAVYHAGLGSVAGEGTAVWATERFEPALDDLEHFSSSYMTRPDRTLVVDPDGPAQSFSYGSSLFFQFLGERFGEGLIRSLWEESVRSPSAPWPALLETCLRRDWSTDFDRAFTEFAQWNLSTGSHWQAGQGGYARGAGYAELVVAPKELPLDEPSVRVAPAATRYFEVAGGAETVSVVFQPRQGDETGALHLMVAAQTPQAVLRVVRAEGPGPLTLQLPAQDATRVTVAVVDGRLQGTGRYGRLCVAHSATATPCGALNPDGGVPEGGTPDAGTPDGGGTPGEPQEPEEPQAPDTSKGCQAAPGAWWAGLLLAGGLWRLRRRAPSRLLAGPSPRAGHRADER</sequence>
<evidence type="ECO:0000313" key="2">
    <source>
        <dbReference type="EMBL" id="ADO71354.1"/>
    </source>
</evidence>
<accession>E3FDT9</accession>
<dbReference type="RefSeq" id="WP_013375811.1">
    <property type="nucleotide sequence ID" value="NC_014623.1"/>
</dbReference>
<feature type="region of interest" description="Disordered" evidence="1">
    <location>
        <begin position="18"/>
        <end position="55"/>
    </location>
</feature>
<keyword evidence="3" id="KW-1185">Reference proteome</keyword>
<proteinExistence type="predicted"/>
<name>E3FDT9_STIAD</name>
<dbReference type="AlphaFoldDB" id="E3FDT9"/>
<dbReference type="KEGG" id="sur:STAUR_3564"/>
<organism evidence="2 3">
    <name type="scientific">Stigmatella aurantiaca (strain DW4/3-1)</name>
    <dbReference type="NCBI Taxonomy" id="378806"/>
    <lineage>
        <taxon>Bacteria</taxon>
        <taxon>Pseudomonadati</taxon>
        <taxon>Myxococcota</taxon>
        <taxon>Myxococcia</taxon>
        <taxon>Myxococcales</taxon>
        <taxon>Cystobacterineae</taxon>
        <taxon>Archangiaceae</taxon>
        <taxon>Stigmatella</taxon>
    </lineage>
</organism>
<reference evidence="2 3" key="1">
    <citation type="journal article" date="2011" name="Mol. Biol. Evol.">
        <title>Comparative genomic analysis of fruiting body formation in Myxococcales.</title>
        <authorList>
            <person name="Huntley S."/>
            <person name="Hamann N."/>
            <person name="Wegener-Feldbrugge S."/>
            <person name="Treuner-Lange A."/>
            <person name="Kube M."/>
            <person name="Reinhardt R."/>
            <person name="Klages S."/>
            <person name="Muller R."/>
            <person name="Ronning C.M."/>
            <person name="Nierman W.C."/>
            <person name="Sogaard-Andersen L."/>
        </authorList>
    </citation>
    <scope>NUCLEOTIDE SEQUENCE [LARGE SCALE GENOMIC DNA]</scope>
    <source>
        <strain evidence="2 3">DW4/3-1</strain>
    </source>
</reference>
<dbReference type="Proteomes" id="UP000001351">
    <property type="component" value="Chromosome"/>
</dbReference>
<dbReference type="STRING" id="378806.STAUR_3564"/>